<dbReference type="EMBL" id="LN736364">
    <property type="protein sequence ID" value="CEP62417.1"/>
    <property type="molecule type" value="Genomic_DNA"/>
</dbReference>
<dbReference type="Proteomes" id="UP000054304">
    <property type="component" value="Unassembled WGS sequence"/>
</dbReference>
<feature type="compositionally biased region" description="Low complexity" evidence="1">
    <location>
        <begin position="120"/>
        <end position="130"/>
    </location>
</feature>
<protein>
    <submittedName>
        <fullName evidence="2">LALA0S05e05182g1_1</fullName>
    </submittedName>
</protein>
<dbReference type="GeneID" id="34685886"/>
<gene>
    <name evidence="2" type="ORF">LALA0_S05e05182g</name>
</gene>
<dbReference type="RefSeq" id="XP_022628643.1">
    <property type="nucleotide sequence ID" value="XM_022772306.1"/>
</dbReference>
<dbReference type="AlphaFoldDB" id="A0A0C7N798"/>
<evidence type="ECO:0000256" key="1">
    <source>
        <dbReference type="SAM" id="MobiDB-lite"/>
    </source>
</evidence>
<sequence>MSNPDDMLLELMYEYKPHLQSYRHRLNTWNELLQAFNKATGANYRQSRTLKTRFEKVKELFVNGEQLPFKNVALLQKLLDECGQDTRLPEDRSLSEQYQSSEQSNTPFTLGNPDSHENSQKQQPLQSLSQRDTEFLSEGEDQDASRLPPLDSITIFPHTQMQRFQEQRFAKDGGYVASEEASRYRHGQPFHPDTSGSHYIGTKEHIAAVLESLKSDFQNNNSLDHSSEDINSLAALRNEVAILKHNQEIFQTSVLAKLDNIAKLLHSSSDFPKYNSQFPQGQGHDR</sequence>
<feature type="region of interest" description="Disordered" evidence="1">
    <location>
        <begin position="88"/>
        <end position="150"/>
    </location>
</feature>
<reference evidence="2 3" key="1">
    <citation type="submission" date="2014-12" db="EMBL/GenBank/DDBJ databases">
        <authorList>
            <person name="Neuveglise Cecile"/>
        </authorList>
    </citation>
    <scope>NUCLEOTIDE SEQUENCE [LARGE SCALE GENOMIC DNA]</scope>
    <source>
        <strain evidence="2 3">CBS 12615</strain>
    </source>
</reference>
<evidence type="ECO:0000313" key="3">
    <source>
        <dbReference type="Proteomes" id="UP000054304"/>
    </source>
</evidence>
<accession>A0A0C7N798</accession>
<evidence type="ECO:0000313" key="2">
    <source>
        <dbReference type="EMBL" id="CEP62417.1"/>
    </source>
</evidence>
<feature type="compositionally biased region" description="Low complexity" evidence="1">
    <location>
        <begin position="95"/>
        <end position="104"/>
    </location>
</feature>
<dbReference type="OrthoDB" id="4066471at2759"/>
<dbReference type="HOGENOM" id="CLU_084829_0_0_1"/>
<dbReference type="STRING" id="1245769.A0A0C7N798"/>
<proteinExistence type="predicted"/>
<keyword evidence="3" id="KW-1185">Reference proteome</keyword>
<name>A0A0C7N798_9SACH</name>
<organism evidence="2 3">
    <name type="scientific">Lachancea lanzarotensis</name>
    <dbReference type="NCBI Taxonomy" id="1245769"/>
    <lineage>
        <taxon>Eukaryota</taxon>
        <taxon>Fungi</taxon>
        <taxon>Dikarya</taxon>
        <taxon>Ascomycota</taxon>
        <taxon>Saccharomycotina</taxon>
        <taxon>Saccharomycetes</taxon>
        <taxon>Saccharomycetales</taxon>
        <taxon>Saccharomycetaceae</taxon>
        <taxon>Lachancea</taxon>
    </lineage>
</organism>